<dbReference type="InterPro" id="IPR050090">
    <property type="entry name" value="Tyrosine_recombinase_XerCD"/>
</dbReference>
<dbReference type="GO" id="GO:0015074">
    <property type="term" value="P:DNA integration"/>
    <property type="evidence" value="ECO:0007669"/>
    <property type="project" value="InterPro"/>
</dbReference>
<evidence type="ECO:0000256" key="2">
    <source>
        <dbReference type="SAM" id="MobiDB-lite"/>
    </source>
</evidence>
<accession>A0A644Y3W6</accession>
<feature type="compositionally biased region" description="Basic residues" evidence="2">
    <location>
        <begin position="179"/>
        <end position="191"/>
    </location>
</feature>
<dbReference type="Pfam" id="PF00589">
    <property type="entry name" value="Phage_integrase"/>
    <property type="match status" value="1"/>
</dbReference>
<evidence type="ECO:0000313" key="4">
    <source>
        <dbReference type="EMBL" id="MPM23272.1"/>
    </source>
</evidence>
<evidence type="ECO:0000259" key="3">
    <source>
        <dbReference type="PROSITE" id="PS51898"/>
    </source>
</evidence>
<dbReference type="InterPro" id="IPR011010">
    <property type="entry name" value="DNA_brk_join_enz"/>
</dbReference>
<dbReference type="InterPro" id="IPR013762">
    <property type="entry name" value="Integrase-like_cat_sf"/>
</dbReference>
<dbReference type="EMBL" id="VSSQ01003992">
    <property type="protein sequence ID" value="MPM23272.1"/>
    <property type="molecule type" value="Genomic_DNA"/>
</dbReference>
<dbReference type="PROSITE" id="PS51898">
    <property type="entry name" value="TYR_RECOMBINASE"/>
    <property type="match status" value="1"/>
</dbReference>
<dbReference type="SUPFAM" id="SSF56349">
    <property type="entry name" value="DNA breaking-rejoining enzymes"/>
    <property type="match status" value="1"/>
</dbReference>
<dbReference type="GO" id="GO:0006310">
    <property type="term" value="P:DNA recombination"/>
    <property type="evidence" value="ECO:0007669"/>
    <property type="project" value="UniProtKB-KW"/>
</dbReference>
<organism evidence="4">
    <name type="scientific">bioreactor metagenome</name>
    <dbReference type="NCBI Taxonomy" id="1076179"/>
    <lineage>
        <taxon>unclassified sequences</taxon>
        <taxon>metagenomes</taxon>
        <taxon>ecological metagenomes</taxon>
    </lineage>
</organism>
<evidence type="ECO:0000256" key="1">
    <source>
        <dbReference type="ARBA" id="ARBA00023172"/>
    </source>
</evidence>
<reference evidence="4" key="1">
    <citation type="submission" date="2019-08" db="EMBL/GenBank/DDBJ databases">
        <authorList>
            <person name="Kucharzyk K."/>
            <person name="Murdoch R.W."/>
            <person name="Higgins S."/>
            <person name="Loffler F."/>
        </authorList>
    </citation>
    <scope>NUCLEOTIDE SEQUENCE</scope>
</reference>
<dbReference type="AlphaFoldDB" id="A0A644Y3W6"/>
<dbReference type="Gene3D" id="1.10.443.10">
    <property type="entry name" value="Intergrase catalytic core"/>
    <property type="match status" value="1"/>
</dbReference>
<proteinExistence type="predicted"/>
<protein>
    <submittedName>
        <fullName evidence="4">IS91 family transposase ISTha3</fullName>
    </submittedName>
</protein>
<dbReference type="PANTHER" id="PTHR30349">
    <property type="entry name" value="PHAGE INTEGRASE-RELATED"/>
    <property type="match status" value="1"/>
</dbReference>
<sequence length="191" mass="22249">MSKNELTLFFSGMDNLRDRAMFETAYGAGLRLSEIAHLRVQDIDSEQMRIFVHHGKGSKDRYTLLSHRNLEVLREYWREYRPNHPEGYLFYPRKQRQKVLTTRSVQNAFHNCCKRAGLPDTYTVHTLRHCFATHLLESGAEVCQIKELLGHTFIQTTAFYLHIGNMNKQIQSPLDSLPKKRGRKPKVSSDA</sequence>
<dbReference type="PANTHER" id="PTHR30349:SF81">
    <property type="entry name" value="TYROSINE RECOMBINASE XERC"/>
    <property type="match status" value="1"/>
</dbReference>
<feature type="region of interest" description="Disordered" evidence="2">
    <location>
        <begin position="172"/>
        <end position="191"/>
    </location>
</feature>
<gene>
    <name evidence="4" type="ORF">SDC9_69738</name>
</gene>
<name>A0A644Y3W6_9ZZZZ</name>
<feature type="domain" description="Tyr recombinase" evidence="3">
    <location>
        <begin position="1"/>
        <end position="175"/>
    </location>
</feature>
<keyword evidence="1" id="KW-0233">DNA recombination</keyword>
<comment type="caution">
    <text evidence="4">The sequence shown here is derived from an EMBL/GenBank/DDBJ whole genome shotgun (WGS) entry which is preliminary data.</text>
</comment>
<dbReference type="GO" id="GO:0003677">
    <property type="term" value="F:DNA binding"/>
    <property type="evidence" value="ECO:0007669"/>
    <property type="project" value="InterPro"/>
</dbReference>
<dbReference type="InterPro" id="IPR002104">
    <property type="entry name" value="Integrase_catalytic"/>
</dbReference>